<dbReference type="EMBL" id="BK057796">
    <property type="protein sequence ID" value="DAE92285.1"/>
    <property type="molecule type" value="Genomic_DNA"/>
</dbReference>
<accession>A0A8S5RSS5</accession>
<reference evidence="1" key="1">
    <citation type="journal article" date="2021" name="Proc. Natl. Acad. Sci. U.S.A.">
        <title>A Catalog of Tens of Thousands of Viruses from Human Metagenomes Reveals Hidden Associations with Chronic Diseases.</title>
        <authorList>
            <person name="Tisza M.J."/>
            <person name="Buck C.B."/>
        </authorList>
    </citation>
    <scope>NUCLEOTIDE SEQUENCE</scope>
    <source>
        <strain evidence="1">CtFBb37</strain>
    </source>
</reference>
<proteinExistence type="predicted"/>
<protein>
    <submittedName>
        <fullName evidence="1">Uncharacterized protein</fullName>
    </submittedName>
</protein>
<name>A0A8S5RSS5_9CAUD</name>
<sequence>MTIVWIFCFIGVGTCVSGLLKLVDWMEGKR</sequence>
<evidence type="ECO:0000313" key="1">
    <source>
        <dbReference type="EMBL" id="DAE92285.1"/>
    </source>
</evidence>
<organism evidence="1">
    <name type="scientific">Siphoviridae sp. ctFBb37</name>
    <dbReference type="NCBI Taxonomy" id="2827565"/>
    <lineage>
        <taxon>Viruses</taxon>
        <taxon>Duplodnaviria</taxon>
        <taxon>Heunggongvirae</taxon>
        <taxon>Uroviricota</taxon>
        <taxon>Caudoviricetes</taxon>
    </lineage>
</organism>